<accession>A0ACB0Z502</accession>
<keyword evidence="2" id="KW-1185">Reference proteome</keyword>
<proteinExistence type="predicted"/>
<comment type="caution">
    <text evidence="1">The sequence shown here is derived from an EMBL/GenBank/DDBJ whole genome shotgun (WGS) entry which is preliminary data.</text>
</comment>
<dbReference type="Proteomes" id="UP001497535">
    <property type="component" value="Unassembled WGS sequence"/>
</dbReference>
<dbReference type="EMBL" id="CAVMJV010000024">
    <property type="protein sequence ID" value="CAK5074052.1"/>
    <property type="molecule type" value="Genomic_DNA"/>
</dbReference>
<protein>
    <submittedName>
        <fullName evidence="1">Uncharacterized protein</fullName>
    </submittedName>
</protein>
<reference evidence="1" key="1">
    <citation type="submission" date="2023-11" db="EMBL/GenBank/DDBJ databases">
        <authorList>
            <person name="Poullet M."/>
        </authorList>
    </citation>
    <scope>NUCLEOTIDE SEQUENCE</scope>
    <source>
        <strain evidence="1">E1834</strain>
    </source>
</reference>
<evidence type="ECO:0000313" key="2">
    <source>
        <dbReference type="Proteomes" id="UP001497535"/>
    </source>
</evidence>
<gene>
    <name evidence="1" type="ORF">MENTE1834_LOCUS20752</name>
</gene>
<sequence>MLCPNCEYSLCIFGKSEYKNSETQLITCPSCNKMLEKGQVLEAISAMCFISDVIEQTNFQEMGEINAQKFLQDLLSRHQKILPPINVYMCKIVQALLPFIDPNNSTLLLELHLNVENCLRLCYPHNHPALAFHLRNIGIFAKKLGQRQKALNYLGEALGMFKFVMGEEHSLYKITEEIIEEVKKELPEERNEGRNEGMTEEKGVVKVGKRGRKVSEGEKEREREEDNEEGGTRGRGNEAKLLKENETNLEENKEKIKNETKTEAKTEDEAKIKSEAKQEGEAKHENEANLEVNEEAKNKGKKRKKRQNKNKQNKEDKKEFDSEANTKELNLEKLKIEETQKKGQQQVLKIEAHFN</sequence>
<organism evidence="1 2">
    <name type="scientific">Meloidogyne enterolobii</name>
    <name type="common">Root-knot nematode worm</name>
    <name type="synonym">Meloidogyne mayaguensis</name>
    <dbReference type="NCBI Taxonomy" id="390850"/>
    <lineage>
        <taxon>Eukaryota</taxon>
        <taxon>Metazoa</taxon>
        <taxon>Ecdysozoa</taxon>
        <taxon>Nematoda</taxon>
        <taxon>Chromadorea</taxon>
        <taxon>Rhabditida</taxon>
        <taxon>Tylenchina</taxon>
        <taxon>Tylenchomorpha</taxon>
        <taxon>Tylenchoidea</taxon>
        <taxon>Meloidogynidae</taxon>
        <taxon>Meloidogyninae</taxon>
        <taxon>Meloidogyne</taxon>
    </lineage>
</organism>
<evidence type="ECO:0000313" key="1">
    <source>
        <dbReference type="EMBL" id="CAK5074052.1"/>
    </source>
</evidence>
<name>A0ACB0Z502_MELEN</name>